<evidence type="ECO:0000256" key="1">
    <source>
        <dbReference type="SAM" id="Coils"/>
    </source>
</evidence>
<feature type="coiled-coil region" evidence="1">
    <location>
        <begin position="89"/>
        <end position="116"/>
    </location>
</feature>
<accession>A0A7K0FSR8</accession>
<organism evidence="2 3">
    <name type="scientific">Pedobacter puniceum</name>
    <dbReference type="NCBI Taxonomy" id="2666136"/>
    <lineage>
        <taxon>Bacteria</taxon>
        <taxon>Pseudomonadati</taxon>
        <taxon>Bacteroidota</taxon>
        <taxon>Sphingobacteriia</taxon>
        <taxon>Sphingobacteriales</taxon>
        <taxon>Sphingobacteriaceae</taxon>
        <taxon>Pedobacter</taxon>
    </lineage>
</organism>
<keyword evidence="1" id="KW-0175">Coiled coil</keyword>
<proteinExistence type="predicted"/>
<name>A0A7K0FSR8_9SPHI</name>
<evidence type="ECO:0000313" key="2">
    <source>
        <dbReference type="EMBL" id="MRX48505.1"/>
    </source>
</evidence>
<reference evidence="2 3" key="1">
    <citation type="submission" date="2019-11" db="EMBL/GenBank/DDBJ databases">
        <authorList>
            <person name="Cheng Q."/>
            <person name="Yang Z."/>
        </authorList>
    </citation>
    <scope>NUCLEOTIDE SEQUENCE [LARGE SCALE GENOMIC DNA]</scope>
    <source>
        <strain evidence="2 3">HX-22-1</strain>
    </source>
</reference>
<evidence type="ECO:0000313" key="3">
    <source>
        <dbReference type="Proteomes" id="UP000462931"/>
    </source>
</evidence>
<sequence>MATFYACEKETSKETFKNEIQNKKTVLNTKEVIESYSQNRHLIAIAEKLKLNKRIIRFSKKTNKLNQSIIKDKINQLKRTEDIRQVYAYMGYEKEAQSMELNLKEAVAEMSAFIRENPELRSLQQSEVELIIKSSLLQINERLNPKKRNTNYLFKKVQEYATGPCADAFNYTADELDYNYDMTKNEIMALNGAALIGCYYTGPAGYLECVAVAELVTFIALLSNDSRYEDGYQRAMNEYNSCSTQYNPTNFINQKRKSVLFNI</sequence>
<gene>
    <name evidence="2" type="ORF">GJJ64_15025</name>
</gene>
<dbReference type="AlphaFoldDB" id="A0A7K0FSR8"/>
<comment type="caution">
    <text evidence="2">The sequence shown here is derived from an EMBL/GenBank/DDBJ whole genome shotgun (WGS) entry which is preliminary data.</text>
</comment>
<keyword evidence="3" id="KW-1185">Reference proteome</keyword>
<dbReference type="RefSeq" id="WP_154288574.1">
    <property type="nucleotide sequence ID" value="NZ_WKJI01000004.1"/>
</dbReference>
<protein>
    <submittedName>
        <fullName evidence="2">Uncharacterized protein</fullName>
    </submittedName>
</protein>
<dbReference type="EMBL" id="WKJI01000004">
    <property type="protein sequence ID" value="MRX48505.1"/>
    <property type="molecule type" value="Genomic_DNA"/>
</dbReference>
<dbReference type="Proteomes" id="UP000462931">
    <property type="component" value="Unassembled WGS sequence"/>
</dbReference>